<dbReference type="InterPro" id="IPR028989">
    <property type="entry name" value="RimP_N"/>
</dbReference>
<accession>A0A2A9E3W9</accession>
<dbReference type="InterPro" id="IPR035956">
    <property type="entry name" value="RimP_N_sf"/>
</dbReference>
<dbReference type="GO" id="GO:0006412">
    <property type="term" value="P:translation"/>
    <property type="evidence" value="ECO:0007669"/>
    <property type="project" value="TreeGrafter"/>
</dbReference>
<comment type="similarity">
    <text evidence="3">Belongs to the RimP family.</text>
</comment>
<dbReference type="SUPFAM" id="SSF75420">
    <property type="entry name" value="YhbC-like, N-terminal domain"/>
    <property type="match status" value="1"/>
</dbReference>
<dbReference type="OrthoDB" id="9805006at2"/>
<dbReference type="PANTHER" id="PTHR33867:SF1">
    <property type="entry name" value="RIBOSOME MATURATION FACTOR RIMP"/>
    <property type="match status" value="1"/>
</dbReference>
<evidence type="ECO:0000313" key="7">
    <source>
        <dbReference type="Proteomes" id="UP000225548"/>
    </source>
</evidence>
<evidence type="ECO:0000259" key="5">
    <source>
        <dbReference type="Pfam" id="PF17384"/>
    </source>
</evidence>
<dbReference type="Pfam" id="PF02576">
    <property type="entry name" value="RimP_N"/>
    <property type="match status" value="1"/>
</dbReference>
<dbReference type="RefSeq" id="WP_098454729.1">
    <property type="nucleotide sequence ID" value="NZ_PDJG01000001.1"/>
</dbReference>
<dbReference type="EMBL" id="PDJG01000001">
    <property type="protein sequence ID" value="PFG33534.1"/>
    <property type="molecule type" value="Genomic_DNA"/>
</dbReference>
<sequence>MAAATTAQQVADAVRPGVESTGLFLEDVKVAPAGAKTVVRIVVDLSEDETGSVGLDQVAEVARVISDVLDERQTMRGAYTLEVTSPGTSRPLTELRHFKRARTRLVEVHLVDGSSFTARLTALDGTDLVFEDGERRVPLVDVRSGQVEVELRRAEKLDESSFTDFEGSDSSDQTDGEV</sequence>
<dbReference type="Pfam" id="PF17384">
    <property type="entry name" value="DUF150_C"/>
    <property type="match status" value="1"/>
</dbReference>
<comment type="subcellular location">
    <subcellularLocation>
        <location evidence="3">Cytoplasm</location>
    </subcellularLocation>
</comment>
<keyword evidence="1 3" id="KW-0963">Cytoplasm</keyword>
<evidence type="ECO:0000256" key="3">
    <source>
        <dbReference type="HAMAP-Rule" id="MF_01077"/>
    </source>
</evidence>
<proteinExistence type="inferred from homology"/>
<evidence type="ECO:0000256" key="1">
    <source>
        <dbReference type="ARBA" id="ARBA00022490"/>
    </source>
</evidence>
<dbReference type="HAMAP" id="MF_01077">
    <property type="entry name" value="RimP"/>
    <property type="match status" value="1"/>
</dbReference>
<dbReference type="GO" id="GO:0000028">
    <property type="term" value="P:ribosomal small subunit assembly"/>
    <property type="evidence" value="ECO:0007669"/>
    <property type="project" value="TreeGrafter"/>
</dbReference>
<feature type="domain" description="Ribosome maturation factor RimP C-terminal" evidence="5">
    <location>
        <begin position="92"/>
        <end position="150"/>
    </location>
</feature>
<dbReference type="GO" id="GO:0005829">
    <property type="term" value="C:cytosol"/>
    <property type="evidence" value="ECO:0007669"/>
    <property type="project" value="TreeGrafter"/>
</dbReference>
<evidence type="ECO:0000313" key="6">
    <source>
        <dbReference type="EMBL" id="PFG33534.1"/>
    </source>
</evidence>
<dbReference type="Gene3D" id="3.30.300.70">
    <property type="entry name" value="RimP-like superfamily, N-terminal"/>
    <property type="match status" value="1"/>
</dbReference>
<organism evidence="6 7">
    <name type="scientific">Sanguibacter antarcticus</name>
    <dbReference type="NCBI Taxonomy" id="372484"/>
    <lineage>
        <taxon>Bacteria</taxon>
        <taxon>Bacillati</taxon>
        <taxon>Actinomycetota</taxon>
        <taxon>Actinomycetes</taxon>
        <taxon>Micrococcales</taxon>
        <taxon>Sanguibacteraceae</taxon>
        <taxon>Sanguibacter</taxon>
    </lineage>
</organism>
<comment type="function">
    <text evidence="3">Required for maturation of 30S ribosomal subunits.</text>
</comment>
<keyword evidence="2 3" id="KW-0690">Ribosome biogenesis</keyword>
<dbReference type="InterPro" id="IPR003728">
    <property type="entry name" value="Ribosome_maturation_RimP"/>
</dbReference>
<name>A0A2A9E3W9_9MICO</name>
<dbReference type="PANTHER" id="PTHR33867">
    <property type="entry name" value="RIBOSOME MATURATION FACTOR RIMP"/>
    <property type="match status" value="1"/>
</dbReference>
<evidence type="ECO:0000256" key="2">
    <source>
        <dbReference type="ARBA" id="ARBA00022517"/>
    </source>
</evidence>
<dbReference type="AlphaFoldDB" id="A0A2A9E3W9"/>
<feature type="domain" description="Ribosome maturation factor RimP N-terminal" evidence="4">
    <location>
        <begin position="14"/>
        <end position="88"/>
    </location>
</feature>
<reference evidence="6 7" key="1">
    <citation type="submission" date="2017-10" db="EMBL/GenBank/DDBJ databases">
        <title>Sequencing the genomes of 1000 actinobacteria strains.</title>
        <authorList>
            <person name="Klenk H.-P."/>
        </authorList>
    </citation>
    <scope>NUCLEOTIDE SEQUENCE [LARGE SCALE GENOMIC DNA]</scope>
    <source>
        <strain evidence="6 7">DSM 18966</strain>
    </source>
</reference>
<keyword evidence="7" id="KW-1185">Reference proteome</keyword>
<evidence type="ECO:0000259" key="4">
    <source>
        <dbReference type="Pfam" id="PF02576"/>
    </source>
</evidence>
<dbReference type="InterPro" id="IPR028998">
    <property type="entry name" value="RimP_C"/>
</dbReference>
<gene>
    <name evidence="3" type="primary">rimP</name>
    <name evidence="6" type="ORF">ATL42_1411</name>
</gene>
<dbReference type="Proteomes" id="UP000225548">
    <property type="component" value="Unassembled WGS sequence"/>
</dbReference>
<comment type="caution">
    <text evidence="6">The sequence shown here is derived from an EMBL/GenBank/DDBJ whole genome shotgun (WGS) entry which is preliminary data.</text>
</comment>
<protein>
    <recommendedName>
        <fullName evidence="3">Ribosome maturation factor RimP</fullName>
    </recommendedName>
</protein>